<reference evidence="3 4" key="1">
    <citation type="submission" date="2018-02" db="EMBL/GenBank/DDBJ databases">
        <title>A novel lanthanide dependent methylotroph, Methylotenera sp. La3113.</title>
        <authorList>
            <person name="Lv H."/>
            <person name="Tani A."/>
        </authorList>
    </citation>
    <scope>NUCLEOTIDE SEQUENCE [LARGE SCALE GENOMIC DNA]</scope>
    <source>
        <strain evidence="3 4">La3113</strain>
    </source>
</reference>
<organism evidence="3 4">
    <name type="scientific">Methylotenera oryzisoli</name>
    <dbReference type="NCBI Taxonomy" id="2080758"/>
    <lineage>
        <taxon>Bacteria</taxon>
        <taxon>Pseudomonadati</taxon>
        <taxon>Pseudomonadota</taxon>
        <taxon>Betaproteobacteria</taxon>
        <taxon>Nitrosomonadales</taxon>
        <taxon>Methylophilaceae</taxon>
        <taxon>Methylotenera</taxon>
    </lineage>
</organism>
<dbReference type="Pfam" id="PF24298">
    <property type="entry name" value="DUF7482"/>
    <property type="match status" value="1"/>
</dbReference>
<gene>
    <name evidence="3" type="ORF">C3Y98_01675</name>
</gene>
<protein>
    <recommendedName>
        <fullName evidence="2">DUF7482 domain-containing protein</fullName>
    </recommendedName>
</protein>
<dbReference type="PROSITE" id="PS51257">
    <property type="entry name" value="PROKAR_LIPOPROTEIN"/>
    <property type="match status" value="1"/>
</dbReference>
<evidence type="ECO:0000256" key="1">
    <source>
        <dbReference type="SAM" id="SignalP"/>
    </source>
</evidence>
<dbReference type="EMBL" id="PQVH01000002">
    <property type="protein sequence ID" value="TFW73091.1"/>
    <property type="molecule type" value="Genomic_DNA"/>
</dbReference>
<evidence type="ECO:0000313" key="3">
    <source>
        <dbReference type="EMBL" id="TFW73091.1"/>
    </source>
</evidence>
<evidence type="ECO:0000313" key="4">
    <source>
        <dbReference type="Proteomes" id="UP000297706"/>
    </source>
</evidence>
<feature type="chain" id="PRO_5021301218" description="DUF7482 domain-containing protein" evidence="1">
    <location>
        <begin position="19"/>
        <end position="172"/>
    </location>
</feature>
<dbReference type="RefSeq" id="WP_135276401.1">
    <property type="nucleotide sequence ID" value="NZ_PQVH01000002.1"/>
</dbReference>
<keyword evidence="1" id="KW-0732">Signal</keyword>
<accession>A0A4Y9VU38</accession>
<keyword evidence="4" id="KW-1185">Reference proteome</keyword>
<dbReference type="AlphaFoldDB" id="A0A4Y9VU38"/>
<name>A0A4Y9VU38_9PROT</name>
<sequence length="172" mass="19251">MLTKIAALSLASLLTACASPFFDVRRTEAVLPLSRAWVDNQIVEYVTTDISDPNMARMLGINYVPRLAGAVRSQSNQSIVERVYKFPNEEQISIFQSAPNPVGAKNDDKNYSPLWQVIQVRWKKPSVIQELKSEEALLAAQEREEVELENTNIVVNCPVIRSATGHKLKGVR</sequence>
<evidence type="ECO:0000259" key="2">
    <source>
        <dbReference type="Pfam" id="PF24298"/>
    </source>
</evidence>
<proteinExistence type="predicted"/>
<dbReference type="Proteomes" id="UP000297706">
    <property type="component" value="Unassembled WGS sequence"/>
</dbReference>
<feature type="signal peptide" evidence="1">
    <location>
        <begin position="1"/>
        <end position="18"/>
    </location>
</feature>
<dbReference type="InterPro" id="IPR055905">
    <property type="entry name" value="DUF7482"/>
</dbReference>
<feature type="domain" description="DUF7482" evidence="2">
    <location>
        <begin position="41"/>
        <end position="165"/>
    </location>
</feature>
<dbReference type="OrthoDB" id="8588290at2"/>
<comment type="caution">
    <text evidence="3">The sequence shown here is derived from an EMBL/GenBank/DDBJ whole genome shotgun (WGS) entry which is preliminary data.</text>
</comment>